<keyword evidence="1" id="KW-0812">Transmembrane</keyword>
<keyword evidence="1" id="KW-0472">Membrane</keyword>
<dbReference type="OrthoDB" id="4236693at2"/>
<accession>A0A365HDP6</accession>
<feature type="transmembrane region" description="Helical" evidence="1">
    <location>
        <begin position="23"/>
        <end position="44"/>
    </location>
</feature>
<evidence type="ECO:0000313" key="2">
    <source>
        <dbReference type="EMBL" id="RAY17250.1"/>
    </source>
</evidence>
<sequence length="147" mass="16050">MTDIRPDLAEPRRVARPGTRGRAVVRFAVGVLAGLVLAGALAVADGGMNRVRVLERTSQPASVRYPDGATHHLGLVEKRSWVFGRHRAYQLVAGRDPSLSYGHAVEVGFTGSTPKIQGTRWEPTGVLVRFNSGHEVHIPARYFMNGR</sequence>
<evidence type="ECO:0000256" key="1">
    <source>
        <dbReference type="SAM" id="Phobius"/>
    </source>
</evidence>
<proteinExistence type="predicted"/>
<keyword evidence="3" id="KW-1185">Reference proteome</keyword>
<evidence type="ECO:0000313" key="3">
    <source>
        <dbReference type="Proteomes" id="UP000251891"/>
    </source>
</evidence>
<comment type="caution">
    <text evidence="2">The sequence shown here is derived from an EMBL/GenBank/DDBJ whole genome shotgun (WGS) entry which is preliminary data.</text>
</comment>
<protein>
    <submittedName>
        <fullName evidence="2">Uncharacterized protein</fullName>
    </submittedName>
</protein>
<dbReference type="EMBL" id="QLYX01000001">
    <property type="protein sequence ID" value="RAY17250.1"/>
    <property type="molecule type" value="Genomic_DNA"/>
</dbReference>
<keyword evidence="1" id="KW-1133">Transmembrane helix</keyword>
<dbReference type="Proteomes" id="UP000251891">
    <property type="component" value="Unassembled WGS sequence"/>
</dbReference>
<name>A0A365HDP6_9ACTN</name>
<gene>
    <name evidence="2" type="ORF">DPM19_03645</name>
</gene>
<dbReference type="AlphaFoldDB" id="A0A365HDP6"/>
<organism evidence="2 3">
    <name type="scientific">Actinomadura craniellae</name>
    <dbReference type="NCBI Taxonomy" id="2231787"/>
    <lineage>
        <taxon>Bacteria</taxon>
        <taxon>Bacillati</taxon>
        <taxon>Actinomycetota</taxon>
        <taxon>Actinomycetes</taxon>
        <taxon>Streptosporangiales</taxon>
        <taxon>Thermomonosporaceae</taxon>
        <taxon>Actinomadura</taxon>
    </lineage>
</organism>
<reference evidence="2 3" key="1">
    <citation type="submission" date="2018-06" db="EMBL/GenBank/DDBJ databases">
        <title>Actinomadura craniellae sp. nov. isolated from marine sponge Craniella sp.</title>
        <authorList>
            <person name="Li L."/>
            <person name="Xu Q.H."/>
            <person name="Lin H.W."/>
            <person name="Lu Y.H."/>
        </authorList>
    </citation>
    <scope>NUCLEOTIDE SEQUENCE [LARGE SCALE GENOMIC DNA]</scope>
    <source>
        <strain evidence="2 3">LHW63021</strain>
    </source>
</reference>
<dbReference type="RefSeq" id="WP_111863302.1">
    <property type="nucleotide sequence ID" value="NZ_QLYX01000001.1"/>
</dbReference>